<accession>A0ACB8F010</accession>
<sequence length="146" mass="15921">MKLLTRCPIMQKRGDNSIIPQRVSYGGAAGSEELFSIKFPTMNQQGLRSSAPVPASGAAITGADEKPVEEASPAGVIPNTQTCKRNVAIIGDVAKHLVRQAEREGPAAVGQHRKFPAAEQKRFERLMEEERRIRQNCLSLLLSCLP</sequence>
<evidence type="ECO:0000313" key="2">
    <source>
        <dbReference type="Proteomes" id="UP000827872"/>
    </source>
</evidence>
<proteinExistence type="predicted"/>
<keyword evidence="2" id="KW-1185">Reference proteome</keyword>
<dbReference type="EMBL" id="CM037625">
    <property type="protein sequence ID" value="KAH7998613.1"/>
    <property type="molecule type" value="Genomic_DNA"/>
</dbReference>
<comment type="caution">
    <text evidence="1">The sequence shown here is derived from an EMBL/GenBank/DDBJ whole genome shotgun (WGS) entry which is preliminary data.</text>
</comment>
<reference evidence="1" key="1">
    <citation type="submission" date="2021-08" db="EMBL/GenBank/DDBJ databases">
        <title>The first chromosome-level gecko genome reveals the dynamic sex chromosomes of Neotropical dwarf geckos (Sphaerodactylidae: Sphaerodactylus).</title>
        <authorList>
            <person name="Pinto B.J."/>
            <person name="Keating S.E."/>
            <person name="Gamble T."/>
        </authorList>
    </citation>
    <scope>NUCLEOTIDE SEQUENCE</scope>
    <source>
        <strain evidence="1">TG3544</strain>
    </source>
</reference>
<dbReference type="Proteomes" id="UP000827872">
    <property type="component" value="Linkage Group LG12"/>
</dbReference>
<gene>
    <name evidence="1" type="ORF">K3G42_018459</name>
</gene>
<organism evidence="1 2">
    <name type="scientific">Sphaerodactylus townsendi</name>
    <dbReference type="NCBI Taxonomy" id="933632"/>
    <lineage>
        <taxon>Eukaryota</taxon>
        <taxon>Metazoa</taxon>
        <taxon>Chordata</taxon>
        <taxon>Craniata</taxon>
        <taxon>Vertebrata</taxon>
        <taxon>Euteleostomi</taxon>
        <taxon>Lepidosauria</taxon>
        <taxon>Squamata</taxon>
        <taxon>Bifurcata</taxon>
        <taxon>Gekkota</taxon>
        <taxon>Sphaerodactylidae</taxon>
        <taxon>Sphaerodactylus</taxon>
    </lineage>
</organism>
<protein>
    <submittedName>
        <fullName evidence="1">Uncharacterized protein</fullName>
    </submittedName>
</protein>
<evidence type="ECO:0000313" key="1">
    <source>
        <dbReference type="EMBL" id="KAH7998613.1"/>
    </source>
</evidence>
<name>A0ACB8F010_9SAUR</name>